<organism evidence="2 3">
    <name type="scientific">Neocucurbitaria cava</name>
    <dbReference type="NCBI Taxonomy" id="798079"/>
    <lineage>
        <taxon>Eukaryota</taxon>
        <taxon>Fungi</taxon>
        <taxon>Dikarya</taxon>
        <taxon>Ascomycota</taxon>
        <taxon>Pezizomycotina</taxon>
        <taxon>Dothideomycetes</taxon>
        <taxon>Pleosporomycetidae</taxon>
        <taxon>Pleosporales</taxon>
        <taxon>Pleosporineae</taxon>
        <taxon>Cucurbitariaceae</taxon>
        <taxon>Neocucurbitaria</taxon>
    </lineage>
</organism>
<proteinExistence type="predicted"/>
<feature type="domain" description="SRR1-like" evidence="1">
    <location>
        <begin position="90"/>
        <end position="263"/>
    </location>
</feature>
<keyword evidence="3" id="KW-1185">Reference proteome</keyword>
<evidence type="ECO:0000259" key="1">
    <source>
        <dbReference type="Pfam" id="PF07985"/>
    </source>
</evidence>
<gene>
    <name evidence="2" type="ORF">N0V83_001228</name>
</gene>
<accession>A0A9W8YFP4</accession>
<dbReference type="InterPro" id="IPR012942">
    <property type="entry name" value="SRR1-like"/>
</dbReference>
<reference evidence="2" key="1">
    <citation type="submission" date="2022-10" db="EMBL/GenBank/DDBJ databases">
        <title>Tapping the CABI collections for fungal endophytes: first genome assemblies for Collariella, Neodidymelliopsis, Ascochyta clinopodiicola, Didymella pomorum, Didymosphaeria variabile, Neocosmospora piperis and Neocucurbitaria cava.</title>
        <authorList>
            <person name="Hill R."/>
        </authorList>
    </citation>
    <scope>NUCLEOTIDE SEQUENCE</scope>
    <source>
        <strain evidence="2">IMI 356814</strain>
    </source>
</reference>
<dbReference type="PANTHER" id="PTHR42080">
    <property type="entry name" value="SRR1 DOMAIN-CONTAINING PROTEIN"/>
    <property type="match status" value="1"/>
</dbReference>
<dbReference type="PANTHER" id="PTHR42080:SF1">
    <property type="entry name" value="SRR1-LIKE DOMAIN-CONTAINING PROTEIN"/>
    <property type="match status" value="1"/>
</dbReference>
<dbReference type="Pfam" id="PF07985">
    <property type="entry name" value="SRR1"/>
    <property type="match status" value="1"/>
</dbReference>
<dbReference type="Proteomes" id="UP001140560">
    <property type="component" value="Unassembled WGS sequence"/>
</dbReference>
<name>A0A9W8YFP4_9PLEO</name>
<dbReference type="AlphaFoldDB" id="A0A9W8YFP4"/>
<dbReference type="OrthoDB" id="5318346at2759"/>
<dbReference type="EMBL" id="JAPEUY010000002">
    <property type="protein sequence ID" value="KAJ4375949.1"/>
    <property type="molecule type" value="Genomic_DNA"/>
</dbReference>
<evidence type="ECO:0000313" key="2">
    <source>
        <dbReference type="EMBL" id="KAJ4375949.1"/>
    </source>
</evidence>
<protein>
    <recommendedName>
        <fullName evidence="1">SRR1-like domain-containing protein</fullName>
    </recommendedName>
</protein>
<comment type="caution">
    <text evidence="2">The sequence shown here is derived from an EMBL/GenBank/DDBJ whole genome shotgun (WGS) entry which is preliminary data.</text>
</comment>
<sequence length="286" mass="32455">MGGQGRTRGRGRVKRKEVETEDGWTVVTHGLSNLSIGKDGGKSGCGSEKVAGALPTDVVQGLTAEKLMGDFKKLQERWEDTSMAKQIEEILNMRHCNIDSAVCIGIGSLSRDWAHRWRSLWQLVLFVDVVTRCKSKTRREAGVKTYAQDPAFTPLDVTFLKELDIEVTETGIENHMVETTFVYSPFVDWYLLLPLFLKGKDPLLYVGNEVLDDYTPYGQSQEKKAKLEECNKLGKDFLVVRDRVKLKEFDLHANALNGMVAYWRREEDLEEMKEDMRAKNGEEEGA</sequence>
<evidence type="ECO:0000313" key="3">
    <source>
        <dbReference type="Proteomes" id="UP001140560"/>
    </source>
</evidence>